<evidence type="ECO:0000256" key="8">
    <source>
        <dbReference type="ARBA" id="ARBA00022777"/>
    </source>
</evidence>
<evidence type="ECO:0000256" key="10">
    <source>
        <dbReference type="ARBA" id="ARBA00022989"/>
    </source>
</evidence>
<dbReference type="Gene3D" id="3.80.10.10">
    <property type="entry name" value="Ribonuclease Inhibitor"/>
    <property type="match status" value="1"/>
</dbReference>
<keyword evidence="2" id="KW-0723">Serine/threonine-protein kinase</keyword>
<evidence type="ECO:0000256" key="7">
    <source>
        <dbReference type="ARBA" id="ARBA00022741"/>
    </source>
</evidence>
<dbReference type="InterPro" id="IPR000719">
    <property type="entry name" value="Prot_kinase_dom"/>
</dbReference>
<dbReference type="GO" id="GO:0016020">
    <property type="term" value="C:membrane"/>
    <property type="evidence" value="ECO:0007669"/>
    <property type="project" value="UniProtKB-SubCell"/>
</dbReference>
<evidence type="ECO:0000256" key="6">
    <source>
        <dbReference type="ARBA" id="ARBA00022737"/>
    </source>
</evidence>
<evidence type="ECO:0000313" key="16">
    <source>
        <dbReference type="EMBL" id="KAL3685527.1"/>
    </source>
</evidence>
<comment type="caution">
    <text evidence="16">The sequence shown here is derived from an EMBL/GenBank/DDBJ whole genome shotgun (WGS) entry which is preliminary data.</text>
</comment>
<dbReference type="PROSITE" id="PS51450">
    <property type="entry name" value="LRR"/>
    <property type="match status" value="1"/>
</dbReference>
<evidence type="ECO:0000256" key="2">
    <source>
        <dbReference type="ARBA" id="ARBA00022527"/>
    </source>
</evidence>
<keyword evidence="8" id="KW-0418">Kinase</keyword>
<evidence type="ECO:0000313" key="17">
    <source>
        <dbReference type="Proteomes" id="UP001633002"/>
    </source>
</evidence>
<dbReference type="PROSITE" id="PS50011">
    <property type="entry name" value="PROTEIN_KINASE_DOM"/>
    <property type="match status" value="1"/>
</dbReference>
<dbReference type="PANTHER" id="PTHR45631">
    <property type="entry name" value="OS07G0107800 PROTEIN-RELATED"/>
    <property type="match status" value="1"/>
</dbReference>
<evidence type="ECO:0000256" key="13">
    <source>
        <dbReference type="SAM" id="Phobius"/>
    </source>
</evidence>
<reference evidence="16 17" key="1">
    <citation type="submission" date="2024-09" db="EMBL/GenBank/DDBJ databases">
        <title>Chromosome-scale assembly of Riccia sorocarpa.</title>
        <authorList>
            <person name="Paukszto L."/>
        </authorList>
    </citation>
    <scope>NUCLEOTIDE SEQUENCE [LARGE SCALE GENOMIC DNA]</scope>
    <source>
        <strain evidence="16">LP-2024</strain>
        <tissue evidence="16">Aerial parts of the thallus</tissue>
    </source>
</reference>
<organism evidence="16 17">
    <name type="scientific">Riccia sorocarpa</name>
    <dbReference type="NCBI Taxonomy" id="122646"/>
    <lineage>
        <taxon>Eukaryota</taxon>
        <taxon>Viridiplantae</taxon>
        <taxon>Streptophyta</taxon>
        <taxon>Embryophyta</taxon>
        <taxon>Marchantiophyta</taxon>
        <taxon>Marchantiopsida</taxon>
        <taxon>Marchantiidae</taxon>
        <taxon>Marchantiales</taxon>
        <taxon>Ricciaceae</taxon>
        <taxon>Riccia</taxon>
    </lineage>
</organism>
<dbReference type="Pfam" id="PF07714">
    <property type="entry name" value="PK_Tyr_Ser-Thr"/>
    <property type="match status" value="1"/>
</dbReference>
<accession>A0ABD3H4N4</accession>
<feature type="transmembrane region" description="Helical" evidence="13">
    <location>
        <begin position="383"/>
        <end position="406"/>
    </location>
</feature>
<name>A0ABD3H4N4_9MARC</name>
<dbReference type="InterPro" id="IPR011009">
    <property type="entry name" value="Kinase-like_dom_sf"/>
</dbReference>
<evidence type="ECO:0000256" key="11">
    <source>
        <dbReference type="ARBA" id="ARBA00023136"/>
    </source>
</evidence>
<dbReference type="GO" id="GO:0004674">
    <property type="term" value="F:protein serine/threonine kinase activity"/>
    <property type="evidence" value="ECO:0007669"/>
    <property type="project" value="UniProtKB-KW"/>
</dbReference>
<dbReference type="Gene3D" id="1.10.510.10">
    <property type="entry name" value="Transferase(Phosphotransferase) domain 1"/>
    <property type="match status" value="1"/>
</dbReference>
<protein>
    <recommendedName>
        <fullName evidence="15">Protein kinase domain-containing protein</fullName>
    </recommendedName>
</protein>
<keyword evidence="7 12" id="KW-0547">Nucleotide-binding</keyword>
<keyword evidence="11 13" id="KW-0472">Membrane</keyword>
<dbReference type="SUPFAM" id="SSF52058">
    <property type="entry name" value="L domain-like"/>
    <property type="match status" value="1"/>
</dbReference>
<evidence type="ECO:0000259" key="15">
    <source>
        <dbReference type="PROSITE" id="PS50011"/>
    </source>
</evidence>
<dbReference type="GO" id="GO:0005524">
    <property type="term" value="F:ATP binding"/>
    <property type="evidence" value="ECO:0007669"/>
    <property type="project" value="UniProtKB-UniRule"/>
</dbReference>
<keyword evidence="3" id="KW-0433">Leucine-rich repeat</keyword>
<feature type="binding site" evidence="12">
    <location>
        <position position="473"/>
    </location>
    <ligand>
        <name>ATP</name>
        <dbReference type="ChEBI" id="CHEBI:30616"/>
    </ligand>
</feature>
<evidence type="ECO:0000256" key="12">
    <source>
        <dbReference type="PROSITE-ProRule" id="PRU10141"/>
    </source>
</evidence>
<sequence>MAAAKLLCVAVFFLCMFPRRAAAQNGFLSIDCGSNSKGIYTDGLGIDWVGDERYTSHGANAVVDTSKGESRSQRFARPEKTTDAAYTLEDYFMTNIFRIDCGRKPGSPSIRYPDDAVDRIWAADPQNFSFPSVTKTDETSATQNGSFPVTANEMYQASGFTTITPSIEVTVIPSANSSVPVAILNGVEAWGMQFYNSSVITSTSAVTAIQGIKEHFNLSLWQGDPCLAWPYDWLTCTQVITSGETTVEITSVSLRNFNLTGTIPTVIGQLAELRELSMGNNNLTGSIPDLSKLTKLKYLRLQDNSLSGPIPEFLGSLPLTLLSLDNNLFEGKVPRSIREKIDAGVLTFSATSNPFLCLEENNCTHAVAPAPQRSSGKNNSSSAGAIIGAVIGGFVLLGLILFASYWRFSKKPDPKPGVEVGHGGGGESSRSANTFSWSEVSTITKNFSILLGKGGFGDVFYGELPNGQKVAVKVNKDNTRHSNEQFLNEVSLLSRVHHRHLVSFIGFCNEGNHEILIYEYMAEGTLEDHLLGKRNTGYGPLNWKTRLDIVLNASRGIEYLHQSCNPPNHSPRYQNGKHPLKRAVTGKSLRLWYI</sequence>
<dbReference type="InterPro" id="IPR001611">
    <property type="entry name" value="Leu-rich_rpt"/>
</dbReference>
<keyword evidence="5 13" id="KW-0812">Transmembrane</keyword>
<feature type="domain" description="Protein kinase" evidence="15">
    <location>
        <begin position="445"/>
        <end position="594"/>
    </location>
</feature>
<feature type="signal peptide" evidence="14">
    <location>
        <begin position="1"/>
        <end position="23"/>
    </location>
</feature>
<keyword evidence="6" id="KW-0677">Repeat</keyword>
<keyword evidence="14" id="KW-0732">Signal</keyword>
<dbReference type="FunFam" id="3.30.200.20:FF:000039">
    <property type="entry name" value="receptor-like protein kinase FERONIA"/>
    <property type="match status" value="1"/>
</dbReference>
<dbReference type="InterPro" id="IPR032675">
    <property type="entry name" value="LRR_dom_sf"/>
</dbReference>
<keyword evidence="9 12" id="KW-0067">ATP-binding</keyword>
<dbReference type="InterPro" id="IPR001245">
    <property type="entry name" value="Ser-Thr/Tyr_kinase_cat_dom"/>
</dbReference>
<evidence type="ECO:0000256" key="14">
    <source>
        <dbReference type="SAM" id="SignalP"/>
    </source>
</evidence>
<keyword evidence="17" id="KW-1185">Reference proteome</keyword>
<comment type="subcellular location">
    <subcellularLocation>
        <location evidence="1">Membrane</location>
    </subcellularLocation>
</comment>
<proteinExistence type="predicted"/>
<dbReference type="AlphaFoldDB" id="A0ABD3H4N4"/>
<evidence type="ECO:0000256" key="4">
    <source>
        <dbReference type="ARBA" id="ARBA00022679"/>
    </source>
</evidence>
<evidence type="ECO:0000256" key="1">
    <source>
        <dbReference type="ARBA" id="ARBA00004370"/>
    </source>
</evidence>
<feature type="chain" id="PRO_5044810703" description="Protein kinase domain-containing protein" evidence="14">
    <location>
        <begin position="24"/>
        <end position="594"/>
    </location>
</feature>
<dbReference type="Pfam" id="PF12799">
    <property type="entry name" value="LRR_4"/>
    <property type="match status" value="1"/>
</dbReference>
<dbReference type="InterPro" id="IPR025875">
    <property type="entry name" value="Leu-rich_rpt_4"/>
</dbReference>
<dbReference type="EMBL" id="JBJQOH010000006">
    <property type="protein sequence ID" value="KAL3685527.1"/>
    <property type="molecule type" value="Genomic_DNA"/>
</dbReference>
<dbReference type="InterPro" id="IPR017441">
    <property type="entry name" value="Protein_kinase_ATP_BS"/>
</dbReference>
<dbReference type="Proteomes" id="UP001633002">
    <property type="component" value="Unassembled WGS sequence"/>
</dbReference>
<gene>
    <name evidence="16" type="ORF">R1sor_003549</name>
</gene>
<dbReference type="PANTHER" id="PTHR45631:SF3">
    <property type="entry name" value="OS05G0393100 PROTEIN"/>
    <property type="match status" value="1"/>
</dbReference>
<dbReference type="SUPFAM" id="SSF56112">
    <property type="entry name" value="Protein kinase-like (PK-like)"/>
    <property type="match status" value="1"/>
</dbReference>
<keyword evidence="10 13" id="KW-1133">Transmembrane helix</keyword>
<evidence type="ECO:0000256" key="9">
    <source>
        <dbReference type="ARBA" id="ARBA00022840"/>
    </source>
</evidence>
<dbReference type="PROSITE" id="PS00107">
    <property type="entry name" value="PROTEIN_KINASE_ATP"/>
    <property type="match status" value="1"/>
</dbReference>
<keyword evidence="4" id="KW-0808">Transferase</keyword>
<evidence type="ECO:0000256" key="3">
    <source>
        <dbReference type="ARBA" id="ARBA00022614"/>
    </source>
</evidence>
<evidence type="ECO:0000256" key="5">
    <source>
        <dbReference type="ARBA" id="ARBA00022692"/>
    </source>
</evidence>
<dbReference type="FunFam" id="3.80.10.10:FF:000383">
    <property type="entry name" value="Leucine-rich repeat receptor protein kinase EMS1"/>
    <property type="match status" value="1"/>
</dbReference>